<keyword evidence="3" id="KW-1185">Reference proteome</keyword>
<sequence>MAPVTTTLSPAALLTFRSLRPHCSAERSGYPAHGSAHAGRGRTGAKKSGDTEWSPGRDGGITAGAAIRWVRMAVASRRMAPQGFSRTIVPVGEW</sequence>
<name>A0ABN3WIJ5_9ACTN</name>
<proteinExistence type="predicted"/>
<dbReference type="EMBL" id="BAAAVA010000011">
    <property type="protein sequence ID" value="GAA2916747.1"/>
    <property type="molecule type" value="Genomic_DNA"/>
</dbReference>
<organism evidence="2 3">
    <name type="scientific">Streptomyces erythrogriseus</name>
    <dbReference type="NCBI Taxonomy" id="284027"/>
    <lineage>
        <taxon>Bacteria</taxon>
        <taxon>Bacillati</taxon>
        <taxon>Actinomycetota</taxon>
        <taxon>Actinomycetes</taxon>
        <taxon>Kitasatosporales</taxon>
        <taxon>Streptomycetaceae</taxon>
        <taxon>Streptomyces</taxon>
        <taxon>Streptomyces griseoincarnatus group</taxon>
    </lineage>
</organism>
<accession>A0ABN3WIJ5</accession>
<reference evidence="2 3" key="1">
    <citation type="journal article" date="2019" name="Int. J. Syst. Evol. Microbiol.">
        <title>The Global Catalogue of Microorganisms (GCM) 10K type strain sequencing project: providing services to taxonomists for standard genome sequencing and annotation.</title>
        <authorList>
            <consortium name="The Broad Institute Genomics Platform"/>
            <consortium name="The Broad Institute Genome Sequencing Center for Infectious Disease"/>
            <person name="Wu L."/>
            <person name="Ma J."/>
        </authorList>
    </citation>
    <scope>NUCLEOTIDE SEQUENCE [LARGE SCALE GENOMIC DNA]</scope>
    <source>
        <strain evidence="2 3">JCM 9650</strain>
    </source>
</reference>
<protein>
    <submittedName>
        <fullName evidence="2">Uncharacterized protein</fullName>
    </submittedName>
</protein>
<evidence type="ECO:0000313" key="3">
    <source>
        <dbReference type="Proteomes" id="UP001501423"/>
    </source>
</evidence>
<comment type="caution">
    <text evidence="2">The sequence shown here is derived from an EMBL/GenBank/DDBJ whole genome shotgun (WGS) entry which is preliminary data.</text>
</comment>
<dbReference type="Proteomes" id="UP001501423">
    <property type="component" value="Unassembled WGS sequence"/>
</dbReference>
<gene>
    <name evidence="2" type="ORF">GCM10010478_15370</name>
</gene>
<feature type="region of interest" description="Disordered" evidence="1">
    <location>
        <begin position="24"/>
        <end position="59"/>
    </location>
</feature>
<evidence type="ECO:0000256" key="1">
    <source>
        <dbReference type="SAM" id="MobiDB-lite"/>
    </source>
</evidence>
<evidence type="ECO:0000313" key="2">
    <source>
        <dbReference type="EMBL" id="GAA2916747.1"/>
    </source>
</evidence>